<feature type="modified residue" description="4-aspartylphosphate" evidence="1">
    <location>
        <position position="63"/>
    </location>
</feature>
<dbReference type="InterPro" id="IPR001789">
    <property type="entry name" value="Sig_transdc_resp-reg_receiver"/>
</dbReference>
<organism evidence="3 4">
    <name type="scientific">Pedobacter rhodius</name>
    <dbReference type="NCBI Taxonomy" id="3004098"/>
    <lineage>
        <taxon>Bacteria</taxon>
        <taxon>Pseudomonadati</taxon>
        <taxon>Bacteroidota</taxon>
        <taxon>Sphingobacteriia</taxon>
        <taxon>Sphingobacteriales</taxon>
        <taxon>Sphingobacteriaceae</taxon>
        <taxon>Pedobacter</taxon>
    </lineage>
</organism>
<dbReference type="PROSITE" id="PS50110">
    <property type="entry name" value="RESPONSE_REGULATORY"/>
    <property type="match status" value="1"/>
</dbReference>
<dbReference type="SUPFAM" id="SSF52172">
    <property type="entry name" value="CheY-like"/>
    <property type="match status" value="1"/>
</dbReference>
<name>A0ABT4KVX5_9SPHI</name>
<dbReference type="PANTHER" id="PTHR44520:SF2">
    <property type="entry name" value="RESPONSE REGULATOR RCP1"/>
    <property type="match status" value="1"/>
</dbReference>
<sequence>MGKIKTACVIDDDEIYSYSVDWIIKTNELAEKILFFSNGKLAIDFFIENLNHPENLPDVVLLDINMPVLDGWQFMDEYVKLKTAIDKKIIFYMVSSTIDEDDYTKSRMYTEIVDFIVKPITISALTDIADKFE</sequence>
<dbReference type="InterPro" id="IPR011006">
    <property type="entry name" value="CheY-like_superfamily"/>
</dbReference>
<dbReference type="RefSeq" id="WP_269414729.1">
    <property type="nucleotide sequence ID" value="NZ_JAPWGL010000002.1"/>
</dbReference>
<evidence type="ECO:0000256" key="1">
    <source>
        <dbReference type="PROSITE-ProRule" id="PRU00169"/>
    </source>
</evidence>
<comment type="caution">
    <text evidence="3">The sequence shown here is derived from an EMBL/GenBank/DDBJ whole genome shotgun (WGS) entry which is preliminary data.</text>
</comment>
<evidence type="ECO:0000259" key="2">
    <source>
        <dbReference type="PROSITE" id="PS50110"/>
    </source>
</evidence>
<dbReference type="EMBL" id="JAPWGL010000002">
    <property type="protein sequence ID" value="MCZ4222925.1"/>
    <property type="molecule type" value="Genomic_DNA"/>
</dbReference>
<proteinExistence type="predicted"/>
<dbReference type="PANTHER" id="PTHR44520">
    <property type="entry name" value="RESPONSE REGULATOR RCP1-RELATED"/>
    <property type="match status" value="1"/>
</dbReference>
<keyword evidence="4" id="KW-1185">Reference proteome</keyword>
<evidence type="ECO:0000313" key="3">
    <source>
        <dbReference type="EMBL" id="MCZ4222925.1"/>
    </source>
</evidence>
<protein>
    <submittedName>
        <fullName evidence="3">Response regulator</fullName>
    </submittedName>
</protein>
<dbReference type="InterPro" id="IPR052893">
    <property type="entry name" value="TCS_response_regulator"/>
</dbReference>
<feature type="domain" description="Response regulatory" evidence="2">
    <location>
        <begin position="6"/>
        <end position="133"/>
    </location>
</feature>
<gene>
    <name evidence="3" type="ORF">O0931_06400</name>
</gene>
<keyword evidence="1" id="KW-0597">Phosphoprotein</keyword>
<accession>A0ABT4KVX5</accession>
<dbReference type="SMART" id="SM00448">
    <property type="entry name" value="REC"/>
    <property type="match status" value="1"/>
</dbReference>
<dbReference type="Pfam" id="PF00072">
    <property type="entry name" value="Response_reg"/>
    <property type="match status" value="1"/>
</dbReference>
<evidence type="ECO:0000313" key="4">
    <source>
        <dbReference type="Proteomes" id="UP001144341"/>
    </source>
</evidence>
<reference evidence="3" key="1">
    <citation type="submission" date="2022-12" db="EMBL/GenBank/DDBJ databases">
        <title>Genome sequence of SJ11.</title>
        <authorList>
            <person name="Woo H."/>
        </authorList>
    </citation>
    <scope>NUCLEOTIDE SEQUENCE</scope>
    <source>
        <strain evidence="3">SJ11</strain>
    </source>
</reference>
<dbReference type="Gene3D" id="3.40.50.2300">
    <property type="match status" value="1"/>
</dbReference>
<dbReference type="Proteomes" id="UP001144341">
    <property type="component" value="Unassembled WGS sequence"/>
</dbReference>